<evidence type="ECO:0000313" key="3">
    <source>
        <dbReference type="Proteomes" id="UP000035369"/>
    </source>
</evidence>
<dbReference type="Proteomes" id="UP000035369">
    <property type="component" value="Unassembled WGS sequence"/>
</dbReference>
<gene>
    <name evidence="2" type="ORF">XP315_19780</name>
</gene>
<evidence type="ECO:0000256" key="1">
    <source>
        <dbReference type="SAM" id="Phobius"/>
    </source>
</evidence>
<evidence type="ECO:0000313" key="2">
    <source>
        <dbReference type="EMBL" id="KLC02423.1"/>
    </source>
</evidence>
<keyword evidence="1" id="KW-1133">Transmembrane helix</keyword>
<name>A0ABR5EMN0_XANPE</name>
<dbReference type="EMBL" id="JZUY01000049">
    <property type="protein sequence ID" value="KLC02423.1"/>
    <property type="molecule type" value="Genomic_DNA"/>
</dbReference>
<organism evidence="2 3">
    <name type="scientific">Xanthomonas perforans</name>
    <dbReference type="NCBI Taxonomy" id="442694"/>
    <lineage>
        <taxon>Bacteria</taxon>
        <taxon>Pseudomonadati</taxon>
        <taxon>Pseudomonadota</taxon>
        <taxon>Gammaproteobacteria</taxon>
        <taxon>Lysobacterales</taxon>
        <taxon>Lysobacteraceae</taxon>
        <taxon>Xanthomonas</taxon>
    </lineage>
</organism>
<feature type="transmembrane region" description="Helical" evidence="1">
    <location>
        <begin position="56"/>
        <end position="75"/>
    </location>
</feature>
<comment type="caution">
    <text evidence="2">The sequence shown here is derived from an EMBL/GenBank/DDBJ whole genome shotgun (WGS) entry which is preliminary data.</text>
</comment>
<reference evidence="2 3" key="1">
    <citation type="submission" date="2015-02" db="EMBL/GenBank/DDBJ databases">
        <title>Whole genome sequencing of multiple isolates of three species of pepper and tomato-infecting xanthomonads reveals genetic diversity in field strains and pinpoints effectors responsible for host specificity.</title>
        <authorList>
            <person name="Schwartz A."/>
            <person name="Dahlbeck D."/>
            <person name="Staskawicz B."/>
            <person name="Bart R."/>
            <person name="Potnis N."/>
            <person name="Minsavage G."/>
            <person name="Timilsina S."/>
            <person name="Goss E."/>
            <person name="Jones J."/>
            <person name="Vallad G."/>
            <person name="Barak J."/>
            <person name="Miller S."/>
            <person name="Ritchie D."/>
            <person name="Martins J.Jr."/>
            <person name="Patane J.S."/>
            <person name="Setubal J.C."/>
        </authorList>
    </citation>
    <scope>NUCLEOTIDE SEQUENCE [LARGE SCALE GENOMIC DNA]</scope>
    <source>
        <strain evidence="2 3">Xp3-15</strain>
    </source>
</reference>
<sequence length="83" mass="8732">MNRKNRESLIYRAKALASSAKARAVGMVGTVSMLPSLAFAQEATFDPATITTKIATYAGFAVVIILAMAAAVWGMRAAGIIKK</sequence>
<keyword evidence="1" id="KW-0472">Membrane</keyword>
<proteinExistence type="predicted"/>
<protein>
    <submittedName>
        <fullName evidence="2">Uncharacterized protein</fullName>
    </submittedName>
</protein>
<keyword evidence="3" id="KW-1185">Reference proteome</keyword>
<dbReference type="RefSeq" id="WP_046932247.1">
    <property type="nucleotide sequence ID" value="NZ_CP162103.1"/>
</dbReference>
<keyword evidence="1" id="KW-0812">Transmembrane</keyword>
<accession>A0ABR5EMN0</accession>